<gene>
    <name evidence="4" type="ORF">G0P99_19085</name>
</gene>
<dbReference type="InterPro" id="IPR052158">
    <property type="entry name" value="INH-QAR"/>
</dbReference>
<feature type="domain" description="HTH araC/xylS-type" evidence="3">
    <location>
        <begin position="215"/>
        <end position="313"/>
    </location>
</feature>
<dbReference type="InterPro" id="IPR009057">
    <property type="entry name" value="Homeodomain-like_sf"/>
</dbReference>
<dbReference type="PROSITE" id="PS01124">
    <property type="entry name" value="HTH_ARAC_FAMILY_2"/>
    <property type="match status" value="1"/>
</dbReference>
<organism evidence="4">
    <name type="scientific">Ruegeria sp. PrR005</name>
    <dbReference type="NCBI Taxonomy" id="2706882"/>
    <lineage>
        <taxon>Bacteria</taxon>
        <taxon>Pseudomonadati</taxon>
        <taxon>Pseudomonadota</taxon>
        <taxon>Alphaproteobacteria</taxon>
        <taxon>Rhodobacterales</taxon>
        <taxon>Roseobacteraceae</taxon>
        <taxon>Ruegeria</taxon>
    </lineage>
</organism>
<dbReference type="Pfam" id="PF12833">
    <property type="entry name" value="HTH_18"/>
    <property type="match status" value="1"/>
</dbReference>
<dbReference type="GO" id="GO:0043565">
    <property type="term" value="F:sequence-specific DNA binding"/>
    <property type="evidence" value="ECO:0007669"/>
    <property type="project" value="InterPro"/>
</dbReference>
<evidence type="ECO:0000259" key="3">
    <source>
        <dbReference type="PROSITE" id="PS01124"/>
    </source>
</evidence>
<dbReference type="AlphaFoldDB" id="A0A6B2NYU7"/>
<accession>A0A6B2NYU7</accession>
<dbReference type="InterPro" id="IPR018060">
    <property type="entry name" value="HTH_AraC"/>
</dbReference>
<dbReference type="GO" id="GO:0003700">
    <property type="term" value="F:DNA-binding transcription factor activity"/>
    <property type="evidence" value="ECO:0007669"/>
    <property type="project" value="InterPro"/>
</dbReference>
<dbReference type="Gene3D" id="1.10.10.60">
    <property type="entry name" value="Homeodomain-like"/>
    <property type="match status" value="1"/>
</dbReference>
<reference evidence="4" key="1">
    <citation type="submission" date="2020-02" db="EMBL/GenBank/DDBJ databases">
        <title>Delineation of the pyrene-degrading pathway in Roseobacter clade bacteria by genomic analysis.</title>
        <authorList>
            <person name="Zhou H."/>
            <person name="Wang H."/>
        </authorList>
    </citation>
    <scope>NUCLEOTIDE SEQUENCE</scope>
    <source>
        <strain evidence="4">PrR005</strain>
    </source>
</reference>
<dbReference type="SUPFAM" id="SSF52317">
    <property type="entry name" value="Class I glutamine amidotransferase-like"/>
    <property type="match status" value="1"/>
</dbReference>
<dbReference type="SMART" id="SM00342">
    <property type="entry name" value="HTH_ARAC"/>
    <property type="match status" value="1"/>
</dbReference>
<dbReference type="Gene3D" id="3.40.50.880">
    <property type="match status" value="1"/>
</dbReference>
<dbReference type="CDD" id="cd03136">
    <property type="entry name" value="GATase1_AraC_ArgR_like"/>
    <property type="match status" value="1"/>
</dbReference>
<evidence type="ECO:0000256" key="2">
    <source>
        <dbReference type="ARBA" id="ARBA00023163"/>
    </source>
</evidence>
<evidence type="ECO:0000256" key="1">
    <source>
        <dbReference type="ARBA" id="ARBA00023015"/>
    </source>
</evidence>
<dbReference type="EMBL" id="JAAGOX010000053">
    <property type="protein sequence ID" value="NDW47055.1"/>
    <property type="molecule type" value="Genomic_DNA"/>
</dbReference>
<dbReference type="SUPFAM" id="SSF46689">
    <property type="entry name" value="Homeodomain-like"/>
    <property type="match status" value="1"/>
</dbReference>
<dbReference type="InterPro" id="IPR029062">
    <property type="entry name" value="Class_I_gatase-like"/>
</dbReference>
<name>A0A6B2NYU7_9RHOB</name>
<dbReference type="PANTHER" id="PTHR43130:SF3">
    <property type="entry name" value="HTH-TYPE TRANSCRIPTIONAL REGULATOR RV1931C"/>
    <property type="match status" value="1"/>
</dbReference>
<keyword evidence="1" id="KW-0805">Transcription regulation</keyword>
<keyword evidence="2" id="KW-0804">Transcription</keyword>
<protein>
    <submittedName>
        <fullName evidence="4">GlxA family transcriptional regulator</fullName>
    </submittedName>
</protein>
<evidence type="ECO:0000313" key="4">
    <source>
        <dbReference type="EMBL" id="NDW47055.1"/>
    </source>
</evidence>
<sequence>MQSSPKIHAQTETIDFLLFDAFSNHCLANTVEPLRAANTLSRRPLYAWRFLTLDGAPVHSSSGMQVSPHERLDQGRGSMLVVMPSYGFRGHEGWRTVRALTSAAKRYSVLAGLDTGSWLLARAGLLDGHRATIHWEELSSFAETFPQVQTLRERFVIDGPRITCSGAMAAFDLVMHLIGQDHGQLLALEVAQLFMTRDSARSHGAPAGIGRRSVNKAVMAMQDNLERPLSIAQIARQVGCTQKTLEARMMAELKATPQTVYRRLRLNLARKLVTETDQPVSEIAGRCGYENASAMTRAFRAEFGHPPRVLRNGDQIAAVQTR</sequence>
<proteinExistence type="predicted"/>
<dbReference type="PANTHER" id="PTHR43130">
    <property type="entry name" value="ARAC-FAMILY TRANSCRIPTIONAL REGULATOR"/>
    <property type="match status" value="1"/>
</dbReference>
<comment type="caution">
    <text evidence="4">The sequence shown here is derived from an EMBL/GenBank/DDBJ whole genome shotgun (WGS) entry which is preliminary data.</text>
</comment>
<dbReference type="RefSeq" id="WP_164132071.1">
    <property type="nucleotide sequence ID" value="NZ_JAAGOX010000053.1"/>
</dbReference>